<dbReference type="GO" id="GO:0015031">
    <property type="term" value="P:protein transport"/>
    <property type="evidence" value="ECO:0007669"/>
    <property type="project" value="UniProtKB-KW"/>
</dbReference>
<evidence type="ECO:0000256" key="6">
    <source>
        <dbReference type="ARBA" id="ARBA00022816"/>
    </source>
</evidence>
<dbReference type="Gene3D" id="3.30.740.10">
    <property type="entry name" value="Protein Inhibitor Of Neuronal Nitric Oxide Synthase"/>
    <property type="match status" value="1"/>
</dbReference>
<dbReference type="GO" id="GO:0044458">
    <property type="term" value="P:motile cilium assembly"/>
    <property type="evidence" value="ECO:0007669"/>
    <property type="project" value="TreeGrafter"/>
</dbReference>
<dbReference type="OrthoDB" id="10033309at2759"/>
<dbReference type="AlphaFoldDB" id="A0A6P3V9I6"/>
<evidence type="ECO:0000313" key="12">
    <source>
        <dbReference type="RefSeq" id="XP_012369223.1"/>
    </source>
</evidence>
<proteinExistence type="inferred from homology"/>
<evidence type="ECO:0000256" key="9">
    <source>
        <dbReference type="ARBA" id="ARBA00023242"/>
    </source>
</evidence>
<keyword evidence="11" id="KW-1185">Reference proteome</keyword>
<dbReference type="GO" id="GO:0045505">
    <property type="term" value="F:dynein intermediate chain binding"/>
    <property type="evidence" value="ECO:0007669"/>
    <property type="project" value="TreeGrafter"/>
</dbReference>
<dbReference type="InterPro" id="IPR037177">
    <property type="entry name" value="DLC_sf"/>
</dbReference>
<dbReference type="InParanoid" id="A0A6P3V9I6"/>
<keyword evidence="8 10" id="KW-0206">Cytoskeleton</keyword>
<keyword evidence="3" id="KW-0813">Transport</keyword>
<keyword evidence="10" id="KW-0505">Motor protein</keyword>
<dbReference type="SMART" id="SM01375">
    <property type="entry name" value="Dynein_light"/>
    <property type="match status" value="1"/>
</dbReference>
<evidence type="ECO:0000256" key="8">
    <source>
        <dbReference type="ARBA" id="ARBA00023212"/>
    </source>
</evidence>
<evidence type="ECO:0000256" key="10">
    <source>
        <dbReference type="RuleBase" id="RU365010"/>
    </source>
</evidence>
<evidence type="ECO:0000256" key="1">
    <source>
        <dbReference type="ARBA" id="ARBA00004123"/>
    </source>
</evidence>
<accession>A0A6P3V9I6</accession>
<evidence type="ECO:0000256" key="3">
    <source>
        <dbReference type="ARBA" id="ARBA00022448"/>
    </source>
</evidence>
<protein>
    <recommendedName>
        <fullName evidence="10">Dynein light chain</fullName>
    </recommendedName>
</protein>
<dbReference type="PANTHER" id="PTHR11886">
    <property type="entry name" value="DYNEIN LIGHT CHAIN"/>
    <property type="match status" value="1"/>
</dbReference>
<evidence type="ECO:0000256" key="4">
    <source>
        <dbReference type="ARBA" id="ARBA00022490"/>
    </source>
</evidence>
<dbReference type="CDD" id="cd21452">
    <property type="entry name" value="DLC-like_DYNLL1_DYNLL2"/>
    <property type="match status" value="1"/>
</dbReference>
<dbReference type="GO" id="GO:0005634">
    <property type="term" value="C:nucleus"/>
    <property type="evidence" value="ECO:0007669"/>
    <property type="project" value="UniProtKB-SubCell"/>
</dbReference>
<keyword evidence="6" id="KW-0509">mRNA transport</keyword>
<evidence type="ECO:0000313" key="11">
    <source>
        <dbReference type="Proteomes" id="UP000515203"/>
    </source>
</evidence>
<keyword evidence="9" id="KW-0539">Nucleus</keyword>
<dbReference type="GO" id="GO:0005929">
    <property type="term" value="C:cilium"/>
    <property type="evidence" value="ECO:0007669"/>
    <property type="project" value="GOC"/>
</dbReference>
<evidence type="ECO:0000256" key="2">
    <source>
        <dbReference type="ARBA" id="ARBA00004245"/>
    </source>
</evidence>
<name>A0A6P3V9I6_OCTDE</name>
<dbReference type="Pfam" id="PF01221">
    <property type="entry name" value="Dynein_light"/>
    <property type="match status" value="1"/>
</dbReference>
<comment type="subcellular location">
    <subcellularLocation>
        <location evidence="2 10">Cytoplasm</location>
        <location evidence="2 10">Cytoskeleton</location>
    </subcellularLocation>
    <subcellularLocation>
        <location evidence="1">Nucleus</location>
    </subcellularLocation>
</comment>
<keyword evidence="5 10" id="KW-0493">Microtubule</keyword>
<keyword evidence="7" id="KW-0653">Protein transport</keyword>
<dbReference type="RefSeq" id="XP_012369223.1">
    <property type="nucleotide sequence ID" value="XM_012513769.1"/>
</dbReference>
<comment type="similarity">
    <text evidence="10">Belongs to the dynein light chain family.</text>
</comment>
<reference evidence="12" key="1">
    <citation type="submission" date="2025-08" db="UniProtKB">
        <authorList>
            <consortium name="RefSeq"/>
        </authorList>
    </citation>
    <scope>IDENTIFICATION</scope>
</reference>
<dbReference type="FunFam" id="3.30.740.10:FF:000005">
    <property type="entry name" value="Dynein light chain"/>
    <property type="match status" value="1"/>
</dbReference>
<keyword evidence="4 10" id="KW-0963">Cytoplasm</keyword>
<dbReference type="GO" id="GO:0005874">
    <property type="term" value="C:microtubule"/>
    <property type="evidence" value="ECO:0007669"/>
    <property type="project" value="UniProtKB-KW"/>
</dbReference>
<keyword evidence="10" id="KW-0243">Dynein</keyword>
<evidence type="ECO:0000256" key="5">
    <source>
        <dbReference type="ARBA" id="ARBA00022701"/>
    </source>
</evidence>
<evidence type="ECO:0000256" key="7">
    <source>
        <dbReference type="ARBA" id="ARBA00022927"/>
    </source>
</evidence>
<dbReference type="GO" id="GO:0005868">
    <property type="term" value="C:cytoplasmic dynein complex"/>
    <property type="evidence" value="ECO:0007669"/>
    <property type="project" value="TreeGrafter"/>
</dbReference>
<dbReference type="InterPro" id="IPR001372">
    <property type="entry name" value="Dynein_light_chain_typ-1/2"/>
</dbReference>
<dbReference type="GO" id="GO:0035721">
    <property type="term" value="P:intraciliary retrograde transport"/>
    <property type="evidence" value="ECO:0007669"/>
    <property type="project" value="TreeGrafter"/>
</dbReference>
<dbReference type="PANTHER" id="PTHR11886:SF91">
    <property type="entry name" value="DYNEIN LIGHT CHAIN 1, CYTOPLASMIC"/>
    <property type="match status" value="1"/>
</dbReference>
<organism evidence="11 12">
    <name type="scientific">Octodon degus</name>
    <name type="common">Degu</name>
    <name type="synonym">Sciurus degus</name>
    <dbReference type="NCBI Taxonomy" id="10160"/>
    <lineage>
        <taxon>Eukaryota</taxon>
        <taxon>Metazoa</taxon>
        <taxon>Chordata</taxon>
        <taxon>Craniata</taxon>
        <taxon>Vertebrata</taxon>
        <taxon>Euteleostomi</taxon>
        <taxon>Mammalia</taxon>
        <taxon>Eutheria</taxon>
        <taxon>Euarchontoglires</taxon>
        <taxon>Glires</taxon>
        <taxon>Rodentia</taxon>
        <taxon>Hystricomorpha</taxon>
        <taxon>Octodontidae</taxon>
        <taxon>Octodon</taxon>
    </lineage>
</organism>
<dbReference type="Proteomes" id="UP000515203">
    <property type="component" value="Unplaced"/>
</dbReference>
<dbReference type="SUPFAM" id="SSF54648">
    <property type="entry name" value="DLC"/>
    <property type="match status" value="1"/>
</dbReference>
<sequence length="88" mass="10193">MCNLTAVTKDVDVSEEMQQDSVECTTQVLEKCNREKDIEAHIKKEFHTKCNPTCHCTVGRNFSSYVTHETKHFYFYLGQVAILQFRSA</sequence>
<dbReference type="GeneID" id="101563871"/>
<gene>
    <name evidence="12" type="primary">LOC101563871</name>
</gene>
<dbReference type="GO" id="GO:0051028">
    <property type="term" value="P:mRNA transport"/>
    <property type="evidence" value="ECO:0007669"/>
    <property type="project" value="UniProtKB-KW"/>
</dbReference>